<dbReference type="SMART" id="SM00235">
    <property type="entry name" value="ZnMc"/>
    <property type="match status" value="1"/>
</dbReference>
<dbReference type="InterPro" id="IPR002477">
    <property type="entry name" value="Peptidoglycan-bd-like"/>
</dbReference>
<evidence type="ECO:0000256" key="5">
    <source>
        <dbReference type="ARBA" id="ARBA00022801"/>
    </source>
</evidence>
<dbReference type="GO" id="GO:0030574">
    <property type="term" value="P:collagen catabolic process"/>
    <property type="evidence" value="ECO:0007669"/>
    <property type="project" value="TreeGrafter"/>
</dbReference>
<feature type="domain" description="Peptidase metallopeptidase" evidence="14">
    <location>
        <begin position="135"/>
        <end position="304"/>
    </location>
</feature>
<evidence type="ECO:0000256" key="6">
    <source>
        <dbReference type="ARBA" id="ARBA00022833"/>
    </source>
</evidence>
<keyword evidence="5" id="KW-0378">Hydrolase</keyword>
<evidence type="ECO:0000256" key="8">
    <source>
        <dbReference type="ARBA" id="ARBA00023145"/>
    </source>
</evidence>
<evidence type="ECO:0000259" key="14">
    <source>
        <dbReference type="SMART" id="SM00235"/>
    </source>
</evidence>
<feature type="binding site" evidence="11">
    <location>
        <position position="259"/>
    </location>
    <ligand>
        <name>Zn(2+)</name>
        <dbReference type="ChEBI" id="CHEBI:29105"/>
        <label>2</label>
        <note>catalytic</note>
    </ligand>
</feature>
<feature type="binding site" evidence="11">
    <location>
        <position position="206"/>
    </location>
    <ligand>
        <name>Zn(2+)</name>
        <dbReference type="ChEBI" id="CHEBI:29105"/>
        <label>1</label>
    </ligand>
</feature>
<comment type="similarity">
    <text evidence="1">Belongs to the peptidase M10A family. Matrix metalloproteinases (MMPs) subfamily.</text>
</comment>
<dbReference type="PROSITE" id="PS00546">
    <property type="entry name" value="CYSTEINE_SWITCH"/>
    <property type="match status" value="1"/>
</dbReference>
<feature type="binding site" evidence="11">
    <location>
        <position position="212"/>
    </location>
    <ligand>
        <name>Ca(2+)</name>
        <dbReference type="ChEBI" id="CHEBI:29108"/>
        <label>3</label>
    </ligand>
</feature>
<keyword evidence="3 11" id="KW-0479">Metal-binding</keyword>
<reference evidence="15 16" key="1">
    <citation type="journal article" date="2016" name="Sci. Rep.">
        <title>The Dendrobium catenatum Lindl. genome sequence provides insights into polysaccharide synthase, floral development and adaptive evolution.</title>
        <authorList>
            <person name="Zhang G.Q."/>
            <person name="Xu Q."/>
            <person name="Bian C."/>
            <person name="Tsai W.C."/>
            <person name="Yeh C.M."/>
            <person name="Liu K.W."/>
            <person name="Yoshida K."/>
            <person name="Zhang L.S."/>
            <person name="Chang S.B."/>
            <person name="Chen F."/>
            <person name="Shi Y."/>
            <person name="Su Y.Y."/>
            <person name="Zhang Y.Q."/>
            <person name="Chen L.J."/>
            <person name="Yin Y."/>
            <person name="Lin M."/>
            <person name="Huang H."/>
            <person name="Deng H."/>
            <person name="Wang Z.W."/>
            <person name="Zhu S.L."/>
            <person name="Zhao X."/>
            <person name="Deng C."/>
            <person name="Niu S.C."/>
            <person name="Huang J."/>
            <person name="Wang M."/>
            <person name="Liu G.H."/>
            <person name="Yang H.J."/>
            <person name="Xiao X.J."/>
            <person name="Hsiao Y.Y."/>
            <person name="Wu W.L."/>
            <person name="Chen Y.Y."/>
            <person name="Mitsuda N."/>
            <person name="Ohme-Takagi M."/>
            <person name="Luo Y.B."/>
            <person name="Van de Peer Y."/>
            <person name="Liu Z.J."/>
        </authorList>
    </citation>
    <scope>NUCLEOTIDE SEQUENCE [LARGE SCALE GENOMIC DNA]</scope>
    <source>
        <tissue evidence="15">The whole plant</tissue>
    </source>
</reference>
<dbReference type="STRING" id="906689.A0A2I0XGY5"/>
<dbReference type="Proteomes" id="UP000233837">
    <property type="component" value="Unassembled WGS sequence"/>
</dbReference>
<evidence type="ECO:0000256" key="2">
    <source>
        <dbReference type="ARBA" id="ARBA00022670"/>
    </source>
</evidence>
<sequence>MPFTTTVLITTFLLLLCFTPPSSSSFPFSFPSNPWSLFQNLTGCNPGDYNPLLPNLKSYLHRFGYLPSPVSNFSDLFDSDLTAALLSYQRNLGLPTTGSLDANTLSVLSLPRCGVPDITPNSSGRGRHLYSYFAGTPSWPSDKRVLTYALTDTSSISIDRRTLQNVFARAFARWSAATTLNFTEVSPPDSDYADITIGFYRGDHGDGEAFDGVLGTLAHAFSPTDGRFHLDAAEAWVATGDVTAAEEENAVDLESVAVHEIGHLLGLGHSSATEAVMYPSLRTRTRKVELMKDDVEGIQGLYGGNPNSGVESMRRSSPETSGGVPERAALTVVALVATAVASILTEFVL</sequence>
<evidence type="ECO:0000313" key="15">
    <source>
        <dbReference type="EMBL" id="PKU87144.1"/>
    </source>
</evidence>
<feature type="binding site" evidence="11">
    <location>
        <position position="204"/>
    </location>
    <ligand>
        <name>Zn(2+)</name>
        <dbReference type="ChEBI" id="CHEBI:29105"/>
        <label>1</label>
    </ligand>
</feature>
<accession>A0A2I0XGY5</accession>
<dbReference type="GO" id="GO:0008270">
    <property type="term" value="F:zinc ion binding"/>
    <property type="evidence" value="ECO:0007669"/>
    <property type="project" value="InterPro"/>
</dbReference>
<dbReference type="Pfam" id="PF01471">
    <property type="entry name" value="PG_binding_1"/>
    <property type="match status" value="1"/>
</dbReference>
<feature type="binding site" evidence="11">
    <location>
        <position position="194"/>
    </location>
    <ligand>
        <name>Ca(2+)</name>
        <dbReference type="ChEBI" id="CHEBI:29108"/>
        <label>2</label>
    </ligand>
</feature>
<feature type="binding site" evidence="11">
    <location>
        <position position="263"/>
    </location>
    <ligand>
        <name>Zn(2+)</name>
        <dbReference type="ChEBI" id="CHEBI:29105"/>
        <label>2</label>
        <note>catalytic</note>
    </ligand>
</feature>
<keyword evidence="6 11" id="KW-0862">Zinc</keyword>
<evidence type="ECO:0000256" key="11">
    <source>
        <dbReference type="PIRSR" id="PIRSR621190-2"/>
    </source>
</evidence>
<feature type="region of interest" description="Disordered" evidence="12">
    <location>
        <begin position="301"/>
        <end position="324"/>
    </location>
</feature>
<evidence type="ECO:0000256" key="9">
    <source>
        <dbReference type="ARBA" id="ARBA00023180"/>
    </source>
</evidence>
<keyword evidence="9" id="KW-0325">Glycoprotein</keyword>
<dbReference type="PANTHER" id="PTHR10201">
    <property type="entry name" value="MATRIX METALLOPROTEINASE"/>
    <property type="match status" value="1"/>
</dbReference>
<protein>
    <submittedName>
        <fullName evidence="15">Metalloendoproteinase 1</fullName>
    </submittedName>
</protein>
<keyword evidence="16" id="KW-1185">Reference proteome</keyword>
<dbReference type="Pfam" id="PF00413">
    <property type="entry name" value="Peptidase_M10"/>
    <property type="match status" value="1"/>
</dbReference>
<evidence type="ECO:0000256" key="13">
    <source>
        <dbReference type="SAM" id="SignalP"/>
    </source>
</evidence>
<dbReference type="SUPFAM" id="SSF55486">
    <property type="entry name" value="Metalloproteases ('zincins'), catalytic domain"/>
    <property type="match status" value="1"/>
</dbReference>
<dbReference type="InterPro" id="IPR021190">
    <property type="entry name" value="Pept_M10A"/>
</dbReference>
<dbReference type="InterPro" id="IPR036365">
    <property type="entry name" value="PGBD-like_sf"/>
</dbReference>
<dbReference type="InterPro" id="IPR033739">
    <property type="entry name" value="M10A_MMP"/>
</dbReference>
<organism evidence="15 16">
    <name type="scientific">Dendrobium catenatum</name>
    <dbReference type="NCBI Taxonomy" id="906689"/>
    <lineage>
        <taxon>Eukaryota</taxon>
        <taxon>Viridiplantae</taxon>
        <taxon>Streptophyta</taxon>
        <taxon>Embryophyta</taxon>
        <taxon>Tracheophyta</taxon>
        <taxon>Spermatophyta</taxon>
        <taxon>Magnoliopsida</taxon>
        <taxon>Liliopsida</taxon>
        <taxon>Asparagales</taxon>
        <taxon>Orchidaceae</taxon>
        <taxon>Epidendroideae</taxon>
        <taxon>Malaxideae</taxon>
        <taxon>Dendrobiinae</taxon>
        <taxon>Dendrobium</taxon>
    </lineage>
</organism>
<evidence type="ECO:0000256" key="10">
    <source>
        <dbReference type="PIRSR" id="PIRSR621190-1"/>
    </source>
</evidence>
<reference evidence="15 16" key="2">
    <citation type="journal article" date="2017" name="Nature">
        <title>The Apostasia genome and the evolution of orchids.</title>
        <authorList>
            <person name="Zhang G.Q."/>
            <person name="Liu K.W."/>
            <person name="Li Z."/>
            <person name="Lohaus R."/>
            <person name="Hsiao Y.Y."/>
            <person name="Niu S.C."/>
            <person name="Wang J.Y."/>
            <person name="Lin Y.C."/>
            <person name="Xu Q."/>
            <person name="Chen L.J."/>
            <person name="Yoshida K."/>
            <person name="Fujiwara S."/>
            <person name="Wang Z.W."/>
            <person name="Zhang Y.Q."/>
            <person name="Mitsuda N."/>
            <person name="Wang M."/>
            <person name="Liu G.H."/>
            <person name="Pecoraro L."/>
            <person name="Huang H.X."/>
            <person name="Xiao X.J."/>
            <person name="Lin M."/>
            <person name="Wu X.Y."/>
            <person name="Wu W.L."/>
            <person name="Chen Y.Y."/>
            <person name="Chang S.B."/>
            <person name="Sakamoto S."/>
            <person name="Ohme-Takagi M."/>
            <person name="Yagi M."/>
            <person name="Zeng S.J."/>
            <person name="Shen C.Y."/>
            <person name="Yeh C.M."/>
            <person name="Luo Y.B."/>
            <person name="Tsai W.C."/>
            <person name="Van de Peer Y."/>
            <person name="Liu Z.J."/>
        </authorList>
    </citation>
    <scope>NUCLEOTIDE SEQUENCE [LARGE SCALE GENOMIC DNA]</scope>
    <source>
        <tissue evidence="15">The whole plant</tissue>
    </source>
</reference>
<keyword evidence="11" id="KW-0106">Calcium</keyword>
<proteinExistence type="inferred from homology"/>
<comment type="cofactor">
    <cofactor evidence="11">
        <name>Ca(2+)</name>
        <dbReference type="ChEBI" id="CHEBI:29108"/>
    </cofactor>
    <text evidence="11">Can bind about 5 Ca(2+) ions per subunit.</text>
</comment>
<feature type="chain" id="PRO_5014196056" evidence="13">
    <location>
        <begin position="25"/>
        <end position="349"/>
    </location>
</feature>
<dbReference type="InterPro" id="IPR024079">
    <property type="entry name" value="MetalloPept_cat_dom_sf"/>
</dbReference>
<feature type="active site" evidence="10">
    <location>
        <position position="260"/>
    </location>
</feature>
<dbReference type="PRINTS" id="PR00138">
    <property type="entry name" value="MATRIXIN"/>
</dbReference>
<feature type="binding site" evidence="11">
    <location>
        <position position="269"/>
    </location>
    <ligand>
        <name>Zn(2+)</name>
        <dbReference type="ChEBI" id="CHEBI:29105"/>
        <label>2</label>
        <note>catalytic</note>
    </ligand>
</feature>
<keyword evidence="2" id="KW-0645">Protease</keyword>
<dbReference type="Gene3D" id="3.40.390.10">
    <property type="entry name" value="Collagenase (Catalytic Domain)"/>
    <property type="match status" value="1"/>
</dbReference>
<dbReference type="InterPro" id="IPR021158">
    <property type="entry name" value="Pept_M10A_Zn_BS"/>
</dbReference>
<name>A0A2I0XGY5_9ASPA</name>
<dbReference type="OrthoDB" id="406838at2759"/>
<feature type="signal peptide" evidence="13">
    <location>
        <begin position="1"/>
        <end position="24"/>
    </location>
</feature>
<dbReference type="GO" id="GO:0004222">
    <property type="term" value="F:metalloendopeptidase activity"/>
    <property type="evidence" value="ECO:0007669"/>
    <property type="project" value="InterPro"/>
</dbReference>
<evidence type="ECO:0000313" key="16">
    <source>
        <dbReference type="Proteomes" id="UP000233837"/>
    </source>
</evidence>
<feature type="binding site" evidence="11">
    <location>
        <position position="219"/>
    </location>
    <ligand>
        <name>Zn(2+)</name>
        <dbReference type="ChEBI" id="CHEBI:29105"/>
        <label>1</label>
    </ligand>
</feature>
<dbReference type="EMBL" id="KZ501893">
    <property type="protein sequence ID" value="PKU87144.1"/>
    <property type="molecule type" value="Genomic_DNA"/>
</dbReference>
<evidence type="ECO:0000256" key="1">
    <source>
        <dbReference type="ARBA" id="ARBA00009614"/>
    </source>
</evidence>
<feature type="binding site" evidence="11">
    <location>
        <position position="231"/>
    </location>
    <ligand>
        <name>Ca(2+)</name>
        <dbReference type="ChEBI" id="CHEBI:29108"/>
        <label>3</label>
    </ligand>
</feature>
<dbReference type="AlphaFoldDB" id="A0A2I0XGY5"/>
<dbReference type="GO" id="GO:0030198">
    <property type="term" value="P:extracellular matrix organization"/>
    <property type="evidence" value="ECO:0007669"/>
    <property type="project" value="TreeGrafter"/>
</dbReference>
<feature type="binding site" evidence="11">
    <location>
        <position position="229"/>
    </location>
    <ligand>
        <name>Zn(2+)</name>
        <dbReference type="ChEBI" id="CHEBI:29105"/>
        <label>1</label>
    </ligand>
</feature>
<dbReference type="GO" id="GO:0031012">
    <property type="term" value="C:extracellular matrix"/>
    <property type="evidence" value="ECO:0007669"/>
    <property type="project" value="InterPro"/>
</dbReference>
<dbReference type="GO" id="GO:0006508">
    <property type="term" value="P:proteolysis"/>
    <property type="evidence" value="ECO:0007669"/>
    <property type="project" value="UniProtKB-KW"/>
</dbReference>
<dbReference type="SUPFAM" id="SSF47090">
    <property type="entry name" value="PGBD-like"/>
    <property type="match status" value="1"/>
</dbReference>
<dbReference type="InterPro" id="IPR006026">
    <property type="entry name" value="Peptidase_Metallo"/>
</dbReference>
<gene>
    <name evidence="15" type="ORF">MA16_Dca006553</name>
</gene>
<dbReference type="InterPro" id="IPR001818">
    <property type="entry name" value="Pept_M10_metallopeptidase"/>
</dbReference>
<keyword evidence="4 13" id="KW-0732">Signal</keyword>
<evidence type="ECO:0000256" key="3">
    <source>
        <dbReference type="ARBA" id="ARBA00022723"/>
    </source>
</evidence>
<keyword evidence="8" id="KW-0865">Zymogen</keyword>
<comment type="cofactor">
    <cofactor evidence="11">
        <name>Zn(2+)</name>
        <dbReference type="ChEBI" id="CHEBI:29105"/>
    </cofactor>
    <text evidence="11">Binds 2 Zn(2+) ions per subunit.</text>
</comment>
<evidence type="ECO:0000256" key="4">
    <source>
        <dbReference type="ARBA" id="ARBA00022729"/>
    </source>
</evidence>
<evidence type="ECO:0000256" key="7">
    <source>
        <dbReference type="ARBA" id="ARBA00023049"/>
    </source>
</evidence>
<dbReference type="FunFam" id="3.40.390.10:FF:000018">
    <property type="entry name" value="Metalloendoproteinase 1"/>
    <property type="match status" value="1"/>
</dbReference>
<dbReference type="PANTHER" id="PTHR10201:SF272">
    <property type="entry name" value="METALLOENDOPROTEINASE 5-MMP"/>
    <property type="match status" value="1"/>
</dbReference>
<feature type="binding site" evidence="11">
    <location>
        <position position="211"/>
    </location>
    <ligand>
        <name>Ca(2+)</name>
        <dbReference type="ChEBI" id="CHEBI:29108"/>
        <label>3</label>
    </ligand>
</feature>
<feature type="binding site" evidence="11">
    <location>
        <position position="277"/>
    </location>
    <ligand>
        <name>Zn(2+)</name>
        <dbReference type="ChEBI" id="CHEBI:29105"/>
        <label>2</label>
        <note>catalytic</note>
    </ligand>
</feature>
<evidence type="ECO:0000256" key="12">
    <source>
        <dbReference type="SAM" id="MobiDB-lite"/>
    </source>
</evidence>
<feature type="binding site" evidence="11">
    <location>
        <position position="234"/>
    </location>
    <ligand>
        <name>Ca(2+)</name>
        <dbReference type="ChEBI" id="CHEBI:29108"/>
        <label>3</label>
    </ligand>
</feature>
<dbReference type="CDD" id="cd04278">
    <property type="entry name" value="ZnMc_MMP"/>
    <property type="match status" value="1"/>
</dbReference>
<feature type="binding site" description="in inhibited form" evidence="11">
    <location>
        <position position="113"/>
    </location>
    <ligand>
        <name>Zn(2+)</name>
        <dbReference type="ChEBI" id="CHEBI:29105"/>
        <label>2</label>
        <note>catalytic</note>
    </ligand>
</feature>
<keyword evidence="7" id="KW-0482">Metalloprotease</keyword>
<feature type="binding site" evidence="11">
    <location>
        <position position="234"/>
    </location>
    <ligand>
        <name>Ca(2+)</name>
        <dbReference type="ChEBI" id="CHEBI:29108"/>
        <label>1</label>
    </ligand>
</feature>